<sequence>MVATGLPTRFVPSTGGGWTLADGWVLHGKSFDQRDGTEGYDPDSDPSSIADGSGEDDSSTIPLGDNLSDTGDVGGSASNSTNVGAIDSAVASVAASATAVLSPTTTSVSAASGTGVVAGHSNVGASTSTSTSSTPSYSPTDLPTGWEPGPSRTAYYEVPLIISMALLLTVFIVGTIAACVWRNQKKKKKLARARAAKLADDGGSMDGEIWPDLERLRRAAVKDLEKKRRKEERESLPRMRAWLGAESKWRARLMLRKRGGRRRRTGGEEREKDADSAVSTSIDGSRPSGTFVRSAAPSPSPHMSNADAAASAPTDTTISGASHLPHTSARFPPSASSSRAPSPSPSTSPARPPSYLAMSDEHDELIASTSTAPIRQMYPDLPPSPPTPPPGLRTMVIPSRAHIATDDKRVLARMGRPTFPRSSMDEAGPVPDVPEWTDEEPPFATDLSHHPPPHPDEREENYVPQPPRSIAPEDEMFAFSGSNLPAPPPAFQHAVDLDPAVPFDPGLAYGSHSGEPVASAPYEEWDEYGDASAPPLEDEDDLPHDTLEQERDTTEGREAAVRR</sequence>
<keyword evidence="4" id="KW-1185">Reference proteome</keyword>
<keyword evidence="2" id="KW-0472">Membrane</keyword>
<feature type="compositionally biased region" description="Basic and acidic residues" evidence="1">
    <location>
        <begin position="265"/>
        <end position="275"/>
    </location>
</feature>
<feature type="compositionally biased region" description="Low complexity" evidence="1">
    <location>
        <begin position="306"/>
        <end position="317"/>
    </location>
</feature>
<accession>A0A165K3P2</accession>
<feature type="transmembrane region" description="Helical" evidence="2">
    <location>
        <begin position="160"/>
        <end position="181"/>
    </location>
</feature>
<feature type="compositionally biased region" description="Pro residues" evidence="1">
    <location>
        <begin position="380"/>
        <end position="391"/>
    </location>
</feature>
<name>A0A165K3P2_9BASI</name>
<gene>
    <name evidence="3" type="ORF">CALCODRAFT_478935</name>
</gene>
<dbReference type="Proteomes" id="UP000076842">
    <property type="component" value="Unassembled WGS sequence"/>
</dbReference>
<feature type="region of interest" description="Disordered" evidence="1">
    <location>
        <begin position="33"/>
        <end position="75"/>
    </location>
</feature>
<evidence type="ECO:0000313" key="3">
    <source>
        <dbReference type="EMBL" id="KZT62636.1"/>
    </source>
</evidence>
<evidence type="ECO:0000256" key="1">
    <source>
        <dbReference type="SAM" id="MobiDB-lite"/>
    </source>
</evidence>
<reference evidence="3 4" key="1">
    <citation type="journal article" date="2016" name="Mol. Biol. Evol.">
        <title>Comparative Genomics of Early-Diverging Mushroom-Forming Fungi Provides Insights into the Origins of Lignocellulose Decay Capabilities.</title>
        <authorList>
            <person name="Nagy L.G."/>
            <person name="Riley R."/>
            <person name="Tritt A."/>
            <person name="Adam C."/>
            <person name="Daum C."/>
            <person name="Floudas D."/>
            <person name="Sun H."/>
            <person name="Yadav J.S."/>
            <person name="Pangilinan J."/>
            <person name="Larsson K.H."/>
            <person name="Matsuura K."/>
            <person name="Barry K."/>
            <person name="Labutti K."/>
            <person name="Kuo R."/>
            <person name="Ohm R.A."/>
            <person name="Bhattacharya S.S."/>
            <person name="Shirouzu T."/>
            <person name="Yoshinaga Y."/>
            <person name="Martin F.M."/>
            <person name="Grigoriev I.V."/>
            <person name="Hibbett D.S."/>
        </authorList>
    </citation>
    <scope>NUCLEOTIDE SEQUENCE [LARGE SCALE GENOMIC DNA]</scope>
    <source>
        <strain evidence="3 4">HHB12733</strain>
    </source>
</reference>
<feature type="compositionally biased region" description="Basic and acidic residues" evidence="1">
    <location>
        <begin position="543"/>
        <end position="563"/>
    </location>
</feature>
<dbReference type="InParanoid" id="A0A165K3P2"/>
<feature type="region of interest" description="Disordered" evidence="1">
    <location>
        <begin position="417"/>
        <end position="563"/>
    </location>
</feature>
<keyword evidence="2" id="KW-1133">Transmembrane helix</keyword>
<dbReference type="AlphaFoldDB" id="A0A165K3P2"/>
<protein>
    <submittedName>
        <fullName evidence="3">Uncharacterized protein</fullName>
    </submittedName>
</protein>
<keyword evidence="2" id="KW-0812">Transmembrane</keyword>
<feature type="compositionally biased region" description="Low complexity" evidence="1">
    <location>
        <begin position="126"/>
        <end position="140"/>
    </location>
</feature>
<feature type="compositionally biased region" description="Basic and acidic residues" evidence="1">
    <location>
        <begin position="447"/>
        <end position="461"/>
    </location>
</feature>
<feature type="region of interest" description="Disordered" evidence="1">
    <location>
        <begin position="257"/>
        <end position="395"/>
    </location>
</feature>
<dbReference type="EMBL" id="KV423915">
    <property type="protein sequence ID" value="KZT62636.1"/>
    <property type="molecule type" value="Genomic_DNA"/>
</dbReference>
<proteinExistence type="predicted"/>
<organism evidence="3 4">
    <name type="scientific">Calocera cornea HHB12733</name>
    <dbReference type="NCBI Taxonomy" id="1353952"/>
    <lineage>
        <taxon>Eukaryota</taxon>
        <taxon>Fungi</taxon>
        <taxon>Dikarya</taxon>
        <taxon>Basidiomycota</taxon>
        <taxon>Agaricomycotina</taxon>
        <taxon>Dacrymycetes</taxon>
        <taxon>Dacrymycetales</taxon>
        <taxon>Dacrymycetaceae</taxon>
        <taxon>Calocera</taxon>
    </lineage>
</organism>
<dbReference type="OrthoDB" id="10465955at2759"/>
<feature type="region of interest" description="Disordered" evidence="1">
    <location>
        <begin position="115"/>
        <end position="148"/>
    </location>
</feature>
<feature type="compositionally biased region" description="Low complexity" evidence="1">
    <location>
        <begin position="328"/>
        <end position="341"/>
    </location>
</feature>
<evidence type="ECO:0000256" key="2">
    <source>
        <dbReference type="SAM" id="Phobius"/>
    </source>
</evidence>
<feature type="compositionally biased region" description="Pro residues" evidence="1">
    <location>
        <begin position="342"/>
        <end position="352"/>
    </location>
</feature>
<evidence type="ECO:0000313" key="4">
    <source>
        <dbReference type="Proteomes" id="UP000076842"/>
    </source>
</evidence>